<dbReference type="InterPro" id="IPR036508">
    <property type="entry name" value="Chitin-bd_dom_sf"/>
</dbReference>
<dbReference type="GO" id="GO:0004568">
    <property type="term" value="F:chitinase activity"/>
    <property type="evidence" value="ECO:0007669"/>
    <property type="project" value="TreeGrafter"/>
</dbReference>
<dbReference type="SUPFAM" id="SSF57625">
    <property type="entry name" value="Invertebrate chitin-binding proteins"/>
    <property type="match status" value="2"/>
</dbReference>
<evidence type="ECO:0008006" key="14">
    <source>
        <dbReference type="Google" id="ProtNLM"/>
    </source>
</evidence>
<comment type="caution">
    <text evidence="12">The sequence shown here is derived from an EMBL/GenBank/DDBJ whole genome shotgun (WGS) entry which is preliminary data.</text>
</comment>
<dbReference type="InterPro" id="IPR001223">
    <property type="entry name" value="Glyco_hydro18_cat"/>
</dbReference>
<feature type="domain" description="GH18" evidence="11">
    <location>
        <begin position="542"/>
        <end position="867"/>
    </location>
</feature>
<dbReference type="Pfam" id="PF01607">
    <property type="entry name" value="CBM_14"/>
    <property type="match status" value="2"/>
</dbReference>
<dbReference type="Proteomes" id="UP001175271">
    <property type="component" value="Unassembled WGS sequence"/>
</dbReference>
<keyword evidence="6 7" id="KW-0326">Glycosidase</keyword>
<feature type="region of interest" description="Disordered" evidence="8">
    <location>
        <begin position="747"/>
        <end position="768"/>
    </location>
</feature>
<gene>
    <name evidence="12" type="ORF">QR680_018799</name>
</gene>
<dbReference type="PANTHER" id="PTHR11177:SF400">
    <property type="entry name" value="ENDOCHITINASE-RELATED"/>
    <property type="match status" value="1"/>
</dbReference>
<evidence type="ECO:0000259" key="11">
    <source>
        <dbReference type="PROSITE" id="PS51910"/>
    </source>
</evidence>
<feature type="domain" description="Chitin-binding type-2" evidence="10">
    <location>
        <begin position="482"/>
        <end position="536"/>
    </location>
</feature>
<keyword evidence="3 9" id="KW-0732">Signal</keyword>
<dbReference type="EMBL" id="JAUCMV010000004">
    <property type="protein sequence ID" value="KAK0406777.1"/>
    <property type="molecule type" value="Genomic_DNA"/>
</dbReference>
<reference evidence="12" key="1">
    <citation type="submission" date="2023-06" db="EMBL/GenBank/DDBJ databases">
        <title>Genomic analysis of the entomopathogenic nematode Steinernema hermaphroditum.</title>
        <authorList>
            <person name="Schwarz E.M."/>
            <person name="Heppert J.K."/>
            <person name="Baniya A."/>
            <person name="Schwartz H.T."/>
            <person name="Tan C.-H."/>
            <person name="Antoshechkin I."/>
            <person name="Sternberg P.W."/>
            <person name="Goodrich-Blair H."/>
            <person name="Dillman A.R."/>
        </authorList>
    </citation>
    <scope>NUCLEOTIDE SEQUENCE</scope>
    <source>
        <strain evidence="12">PS9179</strain>
        <tissue evidence="12">Whole animal</tissue>
    </source>
</reference>
<dbReference type="GO" id="GO:0006032">
    <property type="term" value="P:chitin catabolic process"/>
    <property type="evidence" value="ECO:0007669"/>
    <property type="project" value="TreeGrafter"/>
</dbReference>
<evidence type="ECO:0000256" key="4">
    <source>
        <dbReference type="ARBA" id="ARBA00022801"/>
    </source>
</evidence>
<evidence type="ECO:0000313" key="12">
    <source>
        <dbReference type="EMBL" id="KAK0406777.1"/>
    </source>
</evidence>
<dbReference type="GO" id="GO:0005576">
    <property type="term" value="C:extracellular region"/>
    <property type="evidence" value="ECO:0007669"/>
    <property type="project" value="InterPro"/>
</dbReference>
<dbReference type="Pfam" id="PF00704">
    <property type="entry name" value="Glyco_hydro_18"/>
    <property type="match status" value="2"/>
</dbReference>
<dbReference type="PROSITE" id="PS50940">
    <property type="entry name" value="CHIT_BIND_II"/>
    <property type="match status" value="1"/>
</dbReference>
<keyword evidence="2" id="KW-0147">Chitin-binding</keyword>
<evidence type="ECO:0000259" key="10">
    <source>
        <dbReference type="PROSITE" id="PS50940"/>
    </source>
</evidence>
<dbReference type="FunFam" id="3.10.50.10:FF:000008">
    <property type="entry name" value="Chitinase 11"/>
    <property type="match status" value="1"/>
</dbReference>
<feature type="compositionally biased region" description="Polar residues" evidence="8">
    <location>
        <begin position="397"/>
        <end position="416"/>
    </location>
</feature>
<keyword evidence="4 7" id="KW-0378">Hydrolase</keyword>
<dbReference type="AlphaFoldDB" id="A0AA39HJ14"/>
<feature type="domain" description="GH18" evidence="11">
    <location>
        <begin position="25"/>
        <end position="387"/>
    </location>
</feature>
<dbReference type="InterPro" id="IPR011583">
    <property type="entry name" value="Chitinase_II/V-like_cat"/>
</dbReference>
<dbReference type="SMART" id="SM00636">
    <property type="entry name" value="Glyco_18"/>
    <property type="match status" value="2"/>
</dbReference>
<dbReference type="CDD" id="cd02872">
    <property type="entry name" value="GH18_chitolectin_chitotriosidase"/>
    <property type="match status" value="1"/>
</dbReference>
<dbReference type="SUPFAM" id="SSF51445">
    <property type="entry name" value="(Trans)glycosidases"/>
    <property type="match status" value="2"/>
</dbReference>
<feature type="compositionally biased region" description="Low complexity" evidence="8">
    <location>
        <begin position="429"/>
        <end position="442"/>
    </location>
</feature>
<keyword evidence="13" id="KW-1185">Reference proteome</keyword>
<name>A0AA39HJ14_9BILA</name>
<evidence type="ECO:0000256" key="3">
    <source>
        <dbReference type="ARBA" id="ARBA00022729"/>
    </source>
</evidence>
<dbReference type="PROSITE" id="PS01095">
    <property type="entry name" value="GH18_1"/>
    <property type="match status" value="2"/>
</dbReference>
<dbReference type="FunFam" id="3.10.50.10:FF:000001">
    <property type="entry name" value="Chitinase 3-like 1"/>
    <property type="match status" value="1"/>
</dbReference>
<evidence type="ECO:0000256" key="2">
    <source>
        <dbReference type="ARBA" id="ARBA00022669"/>
    </source>
</evidence>
<dbReference type="Gene3D" id="2.170.140.10">
    <property type="entry name" value="Chitin binding domain"/>
    <property type="match status" value="1"/>
</dbReference>
<dbReference type="FunFam" id="3.20.20.80:FF:000007">
    <property type="entry name" value="Acidic mammalian chitinase"/>
    <property type="match status" value="2"/>
</dbReference>
<feature type="signal peptide" evidence="9">
    <location>
        <begin position="1"/>
        <end position="22"/>
    </location>
</feature>
<organism evidence="12 13">
    <name type="scientific">Steinernema hermaphroditum</name>
    <dbReference type="NCBI Taxonomy" id="289476"/>
    <lineage>
        <taxon>Eukaryota</taxon>
        <taxon>Metazoa</taxon>
        <taxon>Ecdysozoa</taxon>
        <taxon>Nematoda</taxon>
        <taxon>Chromadorea</taxon>
        <taxon>Rhabditida</taxon>
        <taxon>Tylenchina</taxon>
        <taxon>Panagrolaimomorpha</taxon>
        <taxon>Strongyloidoidea</taxon>
        <taxon>Steinernematidae</taxon>
        <taxon>Steinernema</taxon>
    </lineage>
</organism>
<dbReference type="PANTHER" id="PTHR11177">
    <property type="entry name" value="CHITINASE"/>
    <property type="match status" value="1"/>
</dbReference>
<evidence type="ECO:0000256" key="5">
    <source>
        <dbReference type="ARBA" id="ARBA00023157"/>
    </source>
</evidence>
<evidence type="ECO:0000256" key="8">
    <source>
        <dbReference type="SAM" id="MobiDB-lite"/>
    </source>
</evidence>
<comment type="similarity">
    <text evidence="1">Belongs to the glycosyl hydrolase 18 family. Chitinase class II subfamily.</text>
</comment>
<dbReference type="GO" id="GO:0008061">
    <property type="term" value="F:chitin binding"/>
    <property type="evidence" value="ECO:0007669"/>
    <property type="project" value="UniProtKB-KW"/>
</dbReference>
<dbReference type="Gene3D" id="3.10.50.10">
    <property type="match status" value="1"/>
</dbReference>
<dbReference type="Gene3D" id="3.20.20.80">
    <property type="entry name" value="Glycosidases"/>
    <property type="match status" value="2"/>
</dbReference>
<evidence type="ECO:0000313" key="13">
    <source>
        <dbReference type="Proteomes" id="UP001175271"/>
    </source>
</evidence>
<dbReference type="InterPro" id="IPR002557">
    <property type="entry name" value="Chitin-bd_dom"/>
</dbReference>
<protein>
    <recommendedName>
        <fullName evidence="14">Chitinase</fullName>
    </recommendedName>
</protein>
<evidence type="ECO:0000256" key="1">
    <source>
        <dbReference type="ARBA" id="ARBA00009121"/>
    </source>
</evidence>
<dbReference type="SMART" id="SM00494">
    <property type="entry name" value="ChtBD2"/>
    <property type="match status" value="2"/>
</dbReference>
<keyword evidence="5" id="KW-1015">Disulfide bond</keyword>
<evidence type="ECO:0000256" key="7">
    <source>
        <dbReference type="RuleBase" id="RU000489"/>
    </source>
</evidence>
<accession>A0AA39HJ14</accession>
<evidence type="ECO:0000256" key="6">
    <source>
        <dbReference type="ARBA" id="ARBA00023295"/>
    </source>
</evidence>
<dbReference type="InterPro" id="IPR017853">
    <property type="entry name" value="GH"/>
</dbReference>
<dbReference type="PROSITE" id="PS51910">
    <property type="entry name" value="GH18_2"/>
    <property type="match status" value="2"/>
</dbReference>
<dbReference type="GO" id="GO:0005975">
    <property type="term" value="P:carbohydrate metabolic process"/>
    <property type="evidence" value="ECO:0007669"/>
    <property type="project" value="InterPro"/>
</dbReference>
<dbReference type="SUPFAM" id="SSF54556">
    <property type="entry name" value="Chitinase insertion domain"/>
    <property type="match status" value="1"/>
</dbReference>
<sequence>MRLSSGALLATLLALSVTFSTAANNIRACYFTNWAQYRPGAGKYLPEDYVPGLCTHILFAFGWLDYQTYTAKAFDPADAGVNGMYVRVNKLKQTDPGLKTLLSFGGASFPLYVFKAMAAQQKSRQTFIKSAIAWVEQYGFDGIDLDWEFPDAGDKANFVSLIKELKEAVEARAKETGKEQLLVSMAVTANHQTADAGYNLPELAKYFDFILLMAYDFHGSWERQTGVNAPLRAKQGDPYSVEYIANHYVQRGFPKNKIAIGVGTYGRGWTLSSASNAGLGAPASGTSKEFPATGTAGIAAYYELCPLLKQGAKRSFDDLSKTPYLVKGDQWFTYDDEESIGAKVDWIIENGFAGAFTWTLDFDDFRGVCGGGKYPLHSVINKKLNGSAPRPEVTTEAPESTPGSSTDESTPESVTTEAPEESTENPEQSTTEEPIESTSESTAPGAGSTESSSKPVGSTATTRAARLTTTTGGPLPTQDPDGFTCHADGFYPDPKSCEAFYRCIHGVPYHFECPDGLQFNPSSETCDWPEAAGLSSSSAANNIRACYFTNWAQYRPGAGKYLPEDYSPGMCTHILYAFGWINAQTYKVEKREWNDEVLYKGLNEMKEKDRGLKTLLSIGGATFPNDLFHTLAGNSQLRKTFINSAIEWADQYGFDGIDLDWEFPTAGDKANFAVLIKEMKSSFAAHAKKSGKPQLLLTAAVTANTQTADAGYDYPKLVNEFDYIFLMAYDFHGSWEQQTGVNAPLRAKQGDPNAAHNGLGAPTSGKSAKGDFTDEPGFAAYYEICTYLKQGAKRHWDDLSKTPYLVKGDQWFTYDDEESIGAKVDWIIENGFAGAFTWTLDFDDFRGVCGGGKYPLHSIINKKLGGSAPPPVRSTTVASTTGGPPPTQSPDGFTCQADGFHPDPKNRHAFYRCFNGVAYHFDCPPPGTVFNPAINACDWPSNVEGTHDS</sequence>
<feature type="compositionally biased region" description="Polar residues" evidence="8">
    <location>
        <begin position="448"/>
        <end position="458"/>
    </location>
</feature>
<feature type="chain" id="PRO_5041256858" description="Chitinase" evidence="9">
    <location>
        <begin position="23"/>
        <end position="949"/>
    </location>
</feature>
<feature type="region of interest" description="Disordered" evidence="8">
    <location>
        <begin position="383"/>
        <end position="461"/>
    </location>
</feature>
<dbReference type="InterPro" id="IPR050314">
    <property type="entry name" value="Glycosyl_Hydrlase_18"/>
</dbReference>
<feature type="region of interest" description="Disordered" evidence="8">
    <location>
        <begin position="865"/>
        <end position="893"/>
    </location>
</feature>
<proteinExistence type="inferred from homology"/>
<dbReference type="InterPro" id="IPR001579">
    <property type="entry name" value="Glyco_hydro_18_chit_AS"/>
</dbReference>
<dbReference type="InterPro" id="IPR029070">
    <property type="entry name" value="Chitinase_insertion_sf"/>
</dbReference>
<evidence type="ECO:0000256" key="9">
    <source>
        <dbReference type="SAM" id="SignalP"/>
    </source>
</evidence>